<accession>A0A3D6BUN0</accession>
<evidence type="ECO:0000313" key="3">
    <source>
        <dbReference type="Proteomes" id="UP000263268"/>
    </source>
</evidence>
<reference evidence="2 3" key="1">
    <citation type="journal article" date="2018" name="Nat. Biotechnol.">
        <title>A standardized bacterial taxonomy based on genome phylogeny substantially revises the tree of life.</title>
        <authorList>
            <person name="Parks D.H."/>
            <person name="Chuvochina M."/>
            <person name="Waite D.W."/>
            <person name="Rinke C."/>
            <person name="Skarshewski A."/>
            <person name="Chaumeil P.A."/>
            <person name="Hugenholtz P."/>
        </authorList>
    </citation>
    <scope>NUCLEOTIDE SEQUENCE [LARGE SCALE GENOMIC DNA]</scope>
    <source>
        <strain evidence="2">UBA10227</strain>
    </source>
</reference>
<protein>
    <submittedName>
        <fullName evidence="2">DUF2752 domain-containing protein</fullName>
    </submittedName>
</protein>
<feature type="non-terminal residue" evidence="2">
    <location>
        <position position="107"/>
    </location>
</feature>
<feature type="transmembrane region" description="Helical" evidence="1">
    <location>
        <begin position="73"/>
        <end position="92"/>
    </location>
</feature>
<dbReference type="InterPro" id="IPR021215">
    <property type="entry name" value="DUF2752"/>
</dbReference>
<name>A0A3D6BUN0_9FLAO</name>
<organism evidence="2 3">
    <name type="scientific">Xanthomarina gelatinilytica</name>
    <dbReference type="NCBI Taxonomy" id="1137281"/>
    <lineage>
        <taxon>Bacteria</taxon>
        <taxon>Pseudomonadati</taxon>
        <taxon>Bacteroidota</taxon>
        <taxon>Flavobacteriia</taxon>
        <taxon>Flavobacteriales</taxon>
        <taxon>Flavobacteriaceae</taxon>
        <taxon>Xanthomarina</taxon>
    </lineage>
</organism>
<evidence type="ECO:0000256" key="1">
    <source>
        <dbReference type="SAM" id="Phobius"/>
    </source>
</evidence>
<keyword evidence="1" id="KW-1133">Transmembrane helix</keyword>
<dbReference type="AlphaFoldDB" id="A0A3D6BUN0"/>
<dbReference type="Proteomes" id="UP000263268">
    <property type="component" value="Unassembled WGS sequence"/>
</dbReference>
<feature type="transmembrane region" description="Helical" evidence="1">
    <location>
        <begin position="12"/>
        <end position="29"/>
    </location>
</feature>
<proteinExistence type="predicted"/>
<keyword evidence="1" id="KW-0472">Membrane</keyword>
<keyword evidence="1" id="KW-0812">Transmembrane</keyword>
<dbReference type="EMBL" id="DPRK01000252">
    <property type="protein sequence ID" value="HCY82933.1"/>
    <property type="molecule type" value="Genomic_DNA"/>
</dbReference>
<dbReference type="Pfam" id="PF10825">
    <property type="entry name" value="DUF2752"/>
    <property type="match status" value="1"/>
</dbReference>
<comment type="caution">
    <text evidence="2">The sequence shown here is derived from an EMBL/GenBank/DDBJ whole genome shotgun (WGS) entry which is preliminary data.</text>
</comment>
<sequence length="107" mass="12506">MKRITKHKNLVFLLLILASTSVFGLFYFWNPANNSLFPKCFFYSLTHLYCPGCGSQRAIHQILHGNILTGLNYNYLIGFLTLVLSYMLYVYIAQEYLKKPIKNLLYK</sequence>
<evidence type="ECO:0000313" key="2">
    <source>
        <dbReference type="EMBL" id="HCY82933.1"/>
    </source>
</evidence>
<gene>
    <name evidence="2" type="ORF">DHV22_15725</name>
</gene>